<dbReference type="eggNOG" id="ENOG502QUDZ">
    <property type="taxonomic scope" value="Eukaryota"/>
</dbReference>
<dbReference type="FunCoup" id="A5DKM3">
    <property type="interactions" value="151"/>
</dbReference>
<proteinExistence type="predicted"/>
<dbReference type="EMBL" id="CH408158">
    <property type="protein sequence ID" value="EDK39726.2"/>
    <property type="molecule type" value="Genomic_DNA"/>
</dbReference>
<evidence type="ECO:0000256" key="1">
    <source>
        <dbReference type="SAM" id="MobiDB-lite"/>
    </source>
</evidence>
<evidence type="ECO:0000313" key="3">
    <source>
        <dbReference type="Proteomes" id="UP000001997"/>
    </source>
</evidence>
<dbReference type="STRING" id="294746.A5DKM3"/>
<dbReference type="OrthoDB" id="359154at2759"/>
<evidence type="ECO:0000313" key="2">
    <source>
        <dbReference type="EMBL" id="EDK39726.2"/>
    </source>
</evidence>
<reference evidence="2 3" key="1">
    <citation type="journal article" date="2009" name="Nature">
        <title>Evolution of pathogenicity and sexual reproduction in eight Candida genomes.</title>
        <authorList>
            <person name="Butler G."/>
            <person name="Rasmussen M.D."/>
            <person name="Lin M.F."/>
            <person name="Santos M.A."/>
            <person name="Sakthikumar S."/>
            <person name="Munro C.A."/>
            <person name="Rheinbay E."/>
            <person name="Grabherr M."/>
            <person name="Forche A."/>
            <person name="Reedy J.L."/>
            <person name="Agrafioti I."/>
            <person name="Arnaud M.B."/>
            <person name="Bates S."/>
            <person name="Brown A.J."/>
            <person name="Brunke S."/>
            <person name="Costanzo M.C."/>
            <person name="Fitzpatrick D.A."/>
            <person name="de Groot P.W."/>
            <person name="Harris D."/>
            <person name="Hoyer L.L."/>
            <person name="Hube B."/>
            <person name="Klis F.M."/>
            <person name="Kodira C."/>
            <person name="Lennard N."/>
            <person name="Logue M.E."/>
            <person name="Martin R."/>
            <person name="Neiman A.M."/>
            <person name="Nikolaou E."/>
            <person name="Quail M.A."/>
            <person name="Quinn J."/>
            <person name="Santos M.C."/>
            <person name="Schmitzberger F.F."/>
            <person name="Sherlock G."/>
            <person name="Shah P."/>
            <person name="Silverstein K.A."/>
            <person name="Skrzypek M.S."/>
            <person name="Soll D."/>
            <person name="Staggs R."/>
            <person name="Stansfield I."/>
            <person name="Stumpf M.P."/>
            <person name="Sudbery P.E."/>
            <person name="Srikantha T."/>
            <person name="Zeng Q."/>
            <person name="Berman J."/>
            <person name="Berriman M."/>
            <person name="Heitman J."/>
            <person name="Gow N.A."/>
            <person name="Lorenz M.C."/>
            <person name="Birren B.W."/>
            <person name="Kellis M."/>
            <person name="Cuomo C.A."/>
        </authorList>
    </citation>
    <scope>NUCLEOTIDE SEQUENCE [LARGE SCALE GENOMIC DNA]</scope>
    <source>
        <strain evidence="3">ATCC 6260 / CBS 566 / DSM 6381 / JCM 1539 / NBRC 10279 / NRRL Y-324</strain>
    </source>
</reference>
<dbReference type="VEuPathDB" id="FungiDB:PGUG_03824"/>
<dbReference type="SUPFAM" id="SSF50104">
    <property type="entry name" value="Translation proteins SH3-like domain"/>
    <property type="match status" value="1"/>
</dbReference>
<protein>
    <recommendedName>
        <fullName evidence="4">KOW domain-containing protein</fullName>
    </recommendedName>
</protein>
<feature type="region of interest" description="Disordered" evidence="1">
    <location>
        <begin position="286"/>
        <end position="310"/>
    </location>
</feature>
<keyword evidence="3" id="KW-1185">Reference proteome</keyword>
<sequence length="310" mass="36141">MSWNTAKKRFQRDIDKYPKALRDVYLAKTNRYTLPTFETKQWPIPKNQRRNDLAKIGLASGDLAYITEGEKKGTISKIFQYSPELDSVLLADVTSKKLIPPQNWVEHQNSHLMDYPEYVPRSSIKIAAKDKDENGKVYYVVADDIEYRDKYYDDRYKQWLPRRFVKHHKTIEIPWPNPPSEPKDDYLSTKEPVVLEKTYELQSLAISPVPADALSQLRTPYSRHKKRVLTEIQARKMNAPSMPLSDEQKIYLAKKAAEPPKTYKPLSDEIKEFIGERIAAHMETIESPAMKRHLEALSQQKIPKDPKIQE</sequence>
<dbReference type="GeneID" id="5126275"/>
<organism evidence="2 3">
    <name type="scientific">Meyerozyma guilliermondii (strain ATCC 6260 / CBS 566 / DSM 6381 / JCM 1539 / NBRC 10279 / NRRL Y-324)</name>
    <name type="common">Yeast</name>
    <name type="synonym">Candida guilliermondii</name>
    <dbReference type="NCBI Taxonomy" id="294746"/>
    <lineage>
        <taxon>Eukaryota</taxon>
        <taxon>Fungi</taxon>
        <taxon>Dikarya</taxon>
        <taxon>Ascomycota</taxon>
        <taxon>Saccharomycotina</taxon>
        <taxon>Pichiomycetes</taxon>
        <taxon>Debaryomycetaceae</taxon>
        <taxon>Meyerozyma</taxon>
    </lineage>
</organism>
<dbReference type="OMA" id="KEWKFIP"/>
<dbReference type="Pfam" id="PF22682">
    <property type="entry name" value="Ribosomal_uL24m-like"/>
    <property type="match status" value="1"/>
</dbReference>
<dbReference type="Proteomes" id="UP000001997">
    <property type="component" value="Unassembled WGS sequence"/>
</dbReference>
<dbReference type="AlphaFoldDB" id="A5DKM3"/>
<dbReference type="KEGG" id="pgu:PGUG_03824"/>
<name>A5DKM3_PICGU</name>
<dbReference type="HOGENOM" id="CLU_046293_1_0_1"/>
<gene>
    <name evidence="2" type="ORF">PGUG_03824</name>
</gene>
<dbReference type="InterPro" id="IPR008991">
    <property type="entry name" value="Translation_prot_SH3-like_sf"/>
</dbReference>
<accession>A5DKM3</accession>
<dbReference type="RefSeq" id="XP_001484443.2">
    <property type="nucleotide sequence ID" value="XM_001484393.1"/>
</dbReference>
<evidence type="ECO:0008006" key="4">
    <source>
        <dbReference type="Google" id="ProtNLM"/>
    </source>
</evidence>
<dbReference type="InParanoid" id="A5DKM3"/>